<dbReference type="AlphaFoldDB" id="A0A4S2EEU9"/>
<proteinExistence type="predicted"/>
<dbReference type="EMBL" id="SRYM01000073">
    <property type="protein sequence ID" value="TGY54298.1"/>
    <property type="molecule type" value="Genomic_DNA"/>
</dbReference>
<keyword evidence="1" id="KW-0732">Signal</keyword>
<evidence type="ECO:0000313" key="2">
    <source>
        <dbReference type="EMBL" id="TGY54298.1"/>
    </source>
</evidence>
<comment type="caution">
    <text evidence="2">The sequence shown here is derived from an EMBL/GenBank/DDBJ whole genome shotgun (WGS) entry which is preliminary data.</text>
</comment>
<feature type="signal peptide" evidence="1">
    <location>
        <begin position="1"/>
        <end position="19"/>
    </location>
</feature>
<accession>A0A4S2EEU9</accession>
<dbReference type="Proteomes" id="UP000310032">
    <property type="component" value="Unassembled WGS sequence"/>
</dbReference>
<name>A0A4S2EEU9_PARDI</name>
<protein>
    <recommendedName>
        <fullName evidence="4">SH3 domain-containing protein</fullName>
    </recommendedName>
</protein>
<dbReference type="RefSeq" id="WP_135959938.1">
    <property type="nucleotide sequence ID" value="NZ_CP072210.1"/>
</dbReference>
<gene>
    <name evidence="2" type="ORF">E5342_17510</name>
</gene>
<feature type="chain" id="PRO_5021020370" description="SH3 domain-containing protein" evidence="1">
    <location>
        <begin position="20"/>
        <end position="241"/>
    </location>
</feature>
<evidence type="ECO:0008006" key="4">
    <source>
        <dbReference type="Google" id="ProtNLM"/>
    </source>
</evidence>
<evidence type="ECO:0000313" key="3">
    <source>
        <dbReference type="Proteomes" id="UP000310032"/>
    </source>
</evidence>
<evidence type="ECO:0000256" key="1">
    <source>
        <dbReference type="SAM" id="SignalP"/>
    </source>
</evidence>
<sequence length="241" mass="26976">MKKIIFHILAFLFCLSIQAQQRFFGVIQDADGYVNVRSTSGAVIGKLLDNHVFVDWDAQKSHKEWHSVEYGAETGITKTCPSGNTYTGEIHKSRIHYLPDLSQLKKQPQSTDKCLVYANDTLTVKINFQDFNLQKHAIVYDLEAGFVRSIDGCSDLIGIDGNIPHKEYASIIIKHPTGILEFPTAYITHLYEPNQNNVVVALGKGNSLFISTQNSDGAGGYYAIWTVENYLVKSLFVLHGF</sequence>
<reference evidence="2 3" key="1">
    <citation type="submission" date="2019-04" db="EMBL/GenBank/DDBJ databases">
        <title>Microbes associate with the intestines of laboratory mice.</title>
        <authorList>
            <person name="Navarre W."/>
            <person name="Wong E."/>
            <person name="Huang K."/>
            <person name="Tropini C."/>
            <person name="Ng K."/>
            <person name="Yu B."/>
        </authorList>
    </citation>
    <scope>NUCLEOTIDE SEQUENCE [LARGE SCALE GENOMIC DNA]</scope>
    <source>
        <strain evidence="2 3">NM39_I3</strain>
    </source>
</reference>
<organism evidence="2 3">
    <name type="scientific">Parabacteroides distasonis</name>
    <dbReference type="NCBI Taxonomy" id="823"/>
    <lineage>
        <taxon>Bacteria</taxon>
        <taxon>Pseudomonadati</taxon>
        <taxon>Bacteroidota</taxon>
        <taxon>Bacteroidia</taxon>
        <taxon>Bacteroidales</taxon>
        <taxon>Tannerellaceae</taxon>
        <taxon>Parabacteroides</taxon>
    </lineage>
</organism>